<comment type="subcellular location">
    <subcellularLocation>
        <location evidence="1 5">Cytoplasm</location>
    </subcellularLocation>
</comment>
<evidence type="ECO:0000256" key="5">
    <source>
        <dbReference type="HAMAP-Rule" id="MF_01114"/>
    </source>
</evidence>
<gene>
    <name evidence="5 9" type="primary">recX</name>
    <name evidence="9" type="ORF">EHSB41UT_04289</name>
</gene>
<name>A0A1X7AQV8_9GAMM</name>
<dbReference type="InterPro" id="IPR003783">
    <property type="entry name" value="Regulatory_RecX"/>
</dbReference>
<dbReference type="InterPro" id="IPR053926">
    <property type="entry name" value="RecX_HTH_1st"/>
</dbReference>
<reference evidence="9 10" key="1">
    <citation type="submission" date="2017-03" db="EMBL/GenBank/DDBJ databases">
        <authorList>
            <person name="Afonso C.L."/>
            <person name="Miller P.J."/>
            <person name="Scott M.A."/>
            <person name="Spackman E."/>
            <person name="Goraichik I."/>
            <person name="Dimitrov K.M."/>
            <person name="Suarez D.L."/>
            <person name="Swayne D.E."/>
        </authorList>
    </citation>
    <scope>NUCLEOTIDE SEQUENCE [LARGE SCALE GENOMIC DNA]</scope>
    <source>
        <strain evidence="9">SB41UT1</strain>
    </source>
</reference>
<comment type="similarity">
    <text evidence="2 5">Belongs to the RecX family.</text>
</comment>
<protein>
    <recommendedName>
        <fullName evidence="3 5">Regulatory protein RecX</fullName>
    </recommendedName>
</protein>
<evidence type="ECO:0000313" key="9">
    <source>
        <dbReference type="EMBL" id="SMA50478.1"/>
    </source>
</evidence>
<accession>A0A1X7AQV8</accession>
<dbReference type="HAMAP" id="MF_01114">
    <property type="entry name" value="RecX"/>
    <property type="match status" value="1"/>
</dbReference>
<dbReference type="InterPro" id="IPR053924">
    <property type="entry name" value="RecX_HTH_2nd"/>
</dbReference>
<dbReference type="GO" id="GO:0005737">
    <property type="term" value="C:cytoplasm"/>
    <property type="evidence" value="ECO:0007669"/>
    <property type="project" value="UniProtKB-SubCell"/>
</dbReference>
<comment type="function">
    <text evidence="5">Modulates RecA activity.</text>
</comment>
<organism evidence="9 10">
    <name type="scientific">Parendozoicomonas haliclonae</name>
    <dbReference type="NCBI Taxonomy" id="1960125"/>
    <lineage>
        <taxon>Bacteria</taxon>
        <taxon>Pseudomonadati</taxon>
        <taxon>Pseudomonadota</taxon>
        <taxon>Gammaproteobacteria</taxon>
        <taxon>Oceanospirillales</taxon>
        <taxon>Endozoicomonadaceae</taxon>
        <taxon>Parendozoicomonas</taxon>
    </lineage>
</organism>
<dbReference type="Pfam" id="PF02631">
    <property type="entry name" value="RecX_HTH2"/>
    <property type="match status" value="1"/>
</dbReference>
<feature type="domain" description="RecX first three-helical" evidence="8">
    <location>
        <begin position="9"/>
        <end position="47"/>
    </location>
</feature>
<feature type="domain" description="RecX third three-helical" evidence="7">
    <location>
        <begin position="99"/>
        <end position="145"/>
    </location>
</feature>
<dbReference type="AlphaFoldDB" id="A0A1X7AQV8"/>
<dbReference type="InterPro" id="IPR036388">
    <property type="entry name" value="WH-like_DNA-bd_sf"/>
</dbReference>
<evidence type="ECO:0000256" key="1">
    <source>
        <dbReference type="ARBA" id="ARBA00004496"/>
    </source>
</evidence>
<feature type="domain" description="RecX second three-helical" evidence="6">
    <location>
        <begin position="54"/>
        <end position="94"/>
    </location>
</feature>
<dbReference type="RefSeq" id="WP_087112922.1">
    <property type="nucleotide sequence ID" value="NZ_CBCSCN010000016.1"/>
</dbReference>
<dbReference type="Pfam" id="PF21982">
    <property type="entry name" value="RecX_HTH1"/>
    <property type="match status" value="1"/>
</dbReference>
<keyword evidence="10" id="KW-1185">Reference proteome</keyword>
<evidence type="ECO:0000259" key="8">
    <source>
        <dbReference type="Pfam" id="PF21982"/>
    </source>
</evidence>
<keyword evidence="4 5" id="KW-0963">Cytoplasm</keyword>
<dbReference type="Pfam" id="PF21981">
    <property type="entry name" value="RecX_HTH3"/>
    <property type="match status" value="1"/>
</dbReference>
<evidence type="ECO:0000256" key="2">
    <source>
        <dbReference type="ARBA" id="ARBA00009695"/>
    </source>
</evidence>
<evidence type="ECO:0000313" key="10">
    <source>
        <dbReference type="Proteomes" id="UP000196573"/>
    </source>
</evidence>
<evidence type="ECO:0000256" key="4">
    <source>
        <dbReference type="ARBA" id="ARBA00022490"/>
    </source>
</evidence>
<dbReference type="OrthoDB" id="7066780at2"/>
<dbReference type="GO" id="GO:0006282">
    <property type="term" value="P:regulation of DNA repair"/>
    <property type="evidence" value="ECO:0007669"/>
    <property type="project" value="UniProtKB-UniRule"/>
</dbReference>
<dbReference type="Proteomes" id="UP000196573">
    <property type="component" value="Unassembled WGS sequence"/>
</dbReference>
<sequence length="150" mass="17677">MTEQDVLLRRAAMDLLARREHSRKELHNKLRGRAEEPEVLEQVLDRLEEDNLLSDGRFVESFVRARIGKGHGPVRIRQELQQKGIAGEECQIALEEADVDWYELARDCRQRKFGQATPVDNRDRARQMRYLQYRGFEMDAINHAIRAYQD</sequence>
<dbReference type="PANTHER" id="PTHR33602:SF1">
    <property type="entry name" value="REGULATORY PROTEIN RECX FAMILY PROTEIN"/>
    <property type="match status" value="1"/>
</dbReference>
<proteinExistence type="inferred from homology"/>
<dbReference type="InterPro" id="IPR053925">
    <property type="entry name" value="RecX_HTH_3rd"/>
</dbReference>
<dbReference type="Gene3D" id="1.10.10.10">
    <property type="entry name" value="Winged helix-like DNA-binding domain superfamily/Winged helix DNA-binding domain"/>
    <property type="match status" value="3"/>
</dbReference>
<dbReference type="EMBL" id="FWPT01000013">
    <property type="protein sequence ID" value="SMA50478.1"/>
    <property type="molecule type" value="Genomic_DNA"/>
</dbReference>
<evidence type="ECO:0000259" key="6">
    <source>
        <dbReference type="Pfam" id="PF02631"/>
    </source>
</evidence>
<evidence type="ECO:0000259" key="7">
    <source>
        <dbReference type="Pfam" id="PF21981"/>
    </source>
</evidence>
<evidence type="ECO:0000256" key="3">
    <source>
        <dbReference type="ARBA" id="ARBA00018111"/>
    </source>
</evidence>
<dbReference type="PANTHER" id="PTHR33602">
    <property type="entry name" value="REGULATORY PROTEIN RECX FAMILY PROTEIN"/>
    <property type="match status" value="1"/>
</dbReference>